<feature type="domain" description="RanBP2-type" evidence="26">
    <location>
        <begin position="1409"/>
        <end position="1438"/>
    </location>
</feature>
<dbReference type="InterPro" id="IPR011993">
    <property type="entry name" value="PH-like_dom_sf"/>
</dbReference>
<comment type="cofactor">
    <cofactor evidence="1">
        <name>Zn(2+)</name>
        <dbReference type="ChEBI" id="CHEBI:29105"/>
    </cofactor>
</comment>
<dbReference type="InterPro" id="IPR001876">
    <property type="entry name" value="Znf_RanBP2"/>
</dbReference>
<dbReference type="PROSITE" id="PS50196">
    <property type="entry name" value="RANBD1"/>
    <property type="match status" value="4"/>
</dbReference>
<keyword evidence="13" id="KW-0238">DNA-binding</keyword>
<dbReference type="GO" id="GO:0005737">
    <property type="term" value="C:cytoplasm"/>
    <property type="evidence" value="ECO:0000318"/>
    <property type="project" value="GO_Central"/>
</dbReference>
<dbReference type="InterPro" id="IPR045255">
    <property type="entry name" value="RanBP1-like"/>
</dbReference>
<evidence type="ECO:0000256" key="21">
    <source>
        <dbReference type="PROSITE-ProRule" id="PRU00322"/>
    </source>
</evidence>
<dbReference type="GO" id="GO:0006607">
    <property type="term" value="P:NLS-bearing protein import into nucleus"/>
    <property type="evidence" value="ECO:0000318"/>
    <property type="project" value="GO_Central"/>
</dbReference>
<dbReference type="PROSITE" id="PS50005">
    <property type="entry name" value="TPR"/>
    <property type="match status" value="1"/>
</dbReference>
<dbReference type="PANTHER" id="PTHR23138:SF87">
    <property type="entry name" value="E3 SUMO-PROTEIN LIGASE RANBP2"/>
    <property type="match status" value="1"/>
</dbReference>
<reference evidence="28" key="2">
    <citation type="submission" date="2025-08" db="UniProtKB">
        <authorList>
            <consortium name="RefSeq"/>
        </authorList>
    </citation>
    <scope>IDENTIFICATION</scope>
    <source>
        <strain evidence="28">J_2021</strain>
        <tissue evidence="28">Erythrocytes</tissue>
    </source>
</reference>
<evidence type="ECO:0000256" key="15">
    <source>
        <dbReference type="ARBA" id="ARBA00023136"/>
    </source>
</evidence>
<evidence type="ECO:0000259" key="25">
    <source>
        <dbReference type="PROSITE" id="PS50196"/>
    </source>
</evidence>
<feature type="region of interest" description="Disordered" evidence="24">
    <location>
        <begin position="1779"/>
        <end position="1799"/>
    </location>
</feature>
<evidence type="ECO:0000256" key="1">
    <source>
        <dbReference type="ARBA" id="ARBA00001947"/>
    </source>
</evidence>
<evidence type="ECO:0000256" key="2">
    <source>
        <dbReference type="ARBA" id="ARBA00004126"/>
    </source>
</evidence>
<dbReference type="PROSITE" id="PS01358">
    <property type="entry name" value="ZF_RANBP2_1"/>
    <property type="match status" value="6"/>
</dbReference>
<accession>A0A8J1MB46</accession>
<dbReference type="GO" id="GO:0005643">
    <property type="term" value="C:nuclear pore"/>
    <property type="evidence" value="ECO:0000318"/>
    <property type="project" value="GO_Central"/>
</dbReference>
<dbReference type="FunFam" id="1.25.40.10:FF:000114">
    <property type="entry name" value="E3 SUMO-protein ligase RanBP2 isoform X1"/>
    <property type="match status" value="1"/>
</dbReference>
<dbReference type="Pfam" id="PF12185">
    <property type="entry name" value="IR1-M"/>
    <property type="match status" value="2"/>
</dbReference>
<feature type="compositionally biased region" description="Low complexity" evidence="24">
    <location>
        <begin position="2449"/>
        <end position="2470"/>
    </location>
</feature>
<keyword evidence="27" id="KW-1185">Reference proteome</keyword>
<keyword evidence="22" id="KW-0802">TPR repeat</keyword>
<dbReference type="RefSeq" id="XP_041438290.1">
    <property type="nucleotide sequence ID" value="XM_041582356.1"/>
</dbReference>
<feature type="region of interest" description="Disordered" evidence="24">
    <location>
        <begin position="2132"/>
        <end position="2171"/>
    </location>
</feature>
<dbReference type="SMR" id="A0A8J1MB46"/>
<feature type="domain" description="RanBP2-type" evidence="26">
    <location>
        <begin position="1590"/>
        <end position="1619"/>
    </location>
</feature>
<dbReference type="PROSITE" id="PS50199">
    <property type="entry name" value="ZF_RANBP2_2"/>
    <property type="match status" value="6"/>
</dbReference>
<evidence type="ECO:0000256" key="20">
    <source>
        <dbReference type="ARBA" id="ARBA00079437"/>
    </source>
</evidence>
<feature type="domain" description="RanBD1" evidence="25">
    <location>
        <begin position="2173"/>
        <end position="2309"/>
    </location>
</feature>
<keyword evidence="8 21" id="KW-0863">Zinc-finger</keyword>
<keyword evidence="23" id="KW-0175">Coiled coil</keyword>
<evidence type="ECO:0000256" key="14">
    <source>
        <dbReference type="ARBA" id="ARBA00023132"/>
    </source>
</evidence>
<feature type="domain" description="RanBP2-type" evidence="26">
    <location>
        <begin position="1657"/>
        <end position="1686"/>
    </location>
</feature>
<proteinExistence type="evidence at protein level"/>
<dbReference type="SMART" id="SM00547">
    <property type="entry name" value="ZnF_RBZ"/>
    <property type="match status" value="6"/>
</dbReference>
<evidence type="ECO:0000256" key="7">
    <source>
        <dbReference type="ARBA" id="ARBA00022737"/>
    </source>
</evidence>
<dbReference type="GO" id="GO:0016874">
    <property type="term" value="F:ligase activity"/>
    <property type="evidence" value="ECO:0007669"/>
    <property type="project" value="UniProtKB-KW"/>
</dbReference>
<dbReference type="Gene3D" id="4.10.1060.10">
    <property type="entry name" value="Zinc finger, RanBP2-type"/>
    <property type="match status" value="5"/>
</dbReference>
<evidence type="ECO:0000259" key="26">
    <source>
        <dbReference type="PROSITE" id="PS50199"/>
    </source>
</evidence>
<evidence type="ECO:0000313" key="28">
    <source>
        <dbReference type="RefSeq" id="XP_041438290.1"/>
    </source>
</evidence>
<feature type="region of interest" description="Disordered" evidence="24">
    <location>
        <begin position="2442"/>
        <end position="2473"/>
    </location>
</feature>
<feature type="compositionally biased region" description="Polar residues" evidence="24">
    <location>
        <begin position="775"/>
        <end position="793"/>
    </location>
</feature>
<keyword evidence="11" id="KW-0653">Protein transport</keyword>
<dbReference type="GO" id="GO:0031965">
    <property type="term" value="C:nuclear membrane"/>
    <property type="evidence" value="ECO:0007669"/>
    <property type="project" value="UniProtKB-SubCell"/>
</dbReference>
<evidence type="ECO:0000256" key="11">
    <source>
        <dbReference type="ARBA" id="ARBA00022927"/>
    </source>
</evidence>
<dbReference type="Pfam" id="PF00641">
    <property type="entry name" value="Zn_ribbon_RanBP"/>
    <property type="match status" value="5"/>
</dbReference>
<dbReference type="Pfam" id="PF00638">
    <property type="entry name" value="Ran_BP1"/>
    <property type="match status" value="4"/>
</dbReference>
<dbReference type="GO" id="GO:0005096">
    <property type="term" value="F:GTPase activator activity"/>
    <property type="evidence" value="ECO:0007669"/>
    <property type="project" value="TreeGrafter"/>
</dbReference>
<dbReference type="FunFam" id="4.10.1060.10:FF:000001">
    <property type="entry name" value="Nuclear pore complex protein Nup153"/>
    <property type="match status" value="1"/>
</dbReference>
<evidence type="ECO:0000256" key="6">
    <source>
        <dbReference type="ARBA" id="ARBA00022723"/>
    </source>
</evidence>
<keyword evidence="5" id="KW-0597">Phosphoprotein</keyword>
<dbReference type="PANTHER" id="PTHR23138">
    <property type="entry name" value="RAN BINDING PROTEIN"/>
    <property type="match status" value="1"/>
</dbReference>
<keyword evidence="12" id="KW-0811">Translocation</keyword>
<feature type="region of interest" description="Disordered" evidence="24">
    <location>
        <begin position="775"/>
        <end position="802"/>
    </location>
</feature>
<evidence type="ECO:0000256" key="3">
    <source>
        <dbReference type="ARBA" id="ARBA00004567"/>
    </source>
</evidence>
<feature type="compositionally biased region" description="Polar residues" evidence="24">
    <location>
        <begin position="1788"/>
        <end position="1799"/>
    </location>
</feature>
<feature type="compositionally biased region" description="Acidic residues" evidence="24">
    <location>
        <begin position="2157"/>
        <end position="2169"/>
    </location>
</feature>
<feature type="compositionally biased region" description="Polar residues" evidence="24">
    <location>
        <begin position="2132"/>
        <end position="2154"/>
    </location>
</feature>
<keyword evidence="14" id="KW-0906">Nuclear pore complex</keyword>
<evidence type="ECO:0000256" key="9">
    <source>
        <dbReference type="ARBA" id="ARBA00022816"/>
    </source>
</evidence>
<keyword evidence="9" id="KW-0509">mRNA transport</keyword>
<feature type="compositionally biased region" description="Polar residues" evidence="24">
    <location>
        <begin position="2354"/>
        <end position="2364"/>
    </location>
</feature>
<keyword evidence="16" id="KW-0539">Nucleus</keyword>
<feature type="region of interest" description="Disordered" evidence="24">
    <location>
        <begin position="2338"/>
        <end position="2369"/>
    </location>
</feature>
<dbReference type="InterPro" id="IPR019734">
    <property type="entry name" value="TPR_rpt"/>
</dbReference>
<feature type="region of interest" description="Disordered" evidence="24">
    <location>
        <begin position="1146"/>
        <end position="1165"/>
    </location>
</feature>
<dbReference type="OrthoDB" id="2357150at2759"/>
<evidence type="ECO:0000256" key="13">
    <source>
        <dbReference type="ARBA" id="ARBA00023125"/>
    </source>
</evidence>
<dbReference type="FunFam" id="4.10.1060.10:FF:000003">
    <property type="entry name" value="E3 SUMO-protein ligase RanBP2"/>
    <property type="match status" value="3"/>
</dbReference>
<evidence type="ECO:0000256" key="10">
    <source>
        <dbReference type="ARBA" id="ARBA00022833"/>
    </source>
</evidence>
<dbReference type="InterPro" id="IPR022011">
    <property type="entry name" value="IR1-M"/>
</dbReference>
<feature type="coiled-coil region" evidence="23">
    <location>
        <begin position="804"/>
        <end position="838"/>
    </location>
</feature>
<dbReference type="GO" id="GO:0051028">
    <property type="term" value="P:mRNA transport"/>
    <property type="evidence" value="ECO:0007669"/>
    <property type="project" value="UniProtKB-KW"/>
</dbReference>
<feature type="compositionally biased region" description="Basic and acidic residues" evidence="24">
    <location>
        <begin position="1148"/>
        <end position="1165"/>
    </location>
</feature>
<feature type="domain" description="RanBD1" evidence="25">
    <location>
        <begin position="1171"/>
        <end position="1307"/>
    </location>
</feature>
<dbReference type="SMART" id="SM00028">
    <property type="entry name" value="TPR"/>
    <property type="match status" value="1"/>
</dbReference>
<evidence type="ECO:0000256" key="22">
    <source>
        <dbReference type="PROSITE-ProRule" id="PRU00339"/>
    </source>
</evidence>
<feature type="domain" description="RanBP2-type" evidence="26">
    <location>
        <begin position="1470"/>
        <end position="1499"/>
    </location>
</feature>
<evidence type="ECO:0000256" key="16">
    <source>
        <dbReference type="ARBA" id="ARBA00023242"/>
    </source>
</evidence>
<evidence type="ECO:0000256" key="24">
    <source>
        <dbReference type="SAM" id="MobiDB-lite"/>
    </source>
</evidence>
<dbReference type="Gene3D" id="2.30.29.30">
    <property type="entry name" value="Pleckstrin-homology domain (PH domain)/Phosphotyrosine-binding domain (PTB)"/>
    <property type="match status" value="4"/>
</dbReference>
<dbReference type="GeneID" id="100127327"/>
<dbReference type="CTD" id="100127327"/>
<keyword evidence="28" id="KW-0436">Ligase</keyword>
<keyword evidence="4" id="KW-0813">Transport</keyword>
<protein>
    <recommendedName>
        <fullName evidence="18">Nuclear pore complex protein Nup153</fullName>
    </recommendedName>
    <alternativeName>
        <fullName evidence="20">153 kDa nucleoporin</fullName>
    </alternativeName>
    <alternativeName>
        <fullName evidence="19">Nucleoporin Nup153</fullName>
    </alternativeName>
</protein>
<name>A0A8J1MB46_XENLA</name>
<keyword evidence="7" id="KW-0677">Repeat</keyword>
<feature type="region of interest" description="Disordered" evidence="24">
    <location>
        <begin position="1002"/>
        <end position="1027"/>
    </location>
</feature>
<dbReference type="Gene3D" id="1.25.40.10">
    <property type="entry name" value="Tetratricopeptide repeat domain"/>
    <property type="match status" value="1"/>
</dbReference>
<feature type="domain" description="RanBP2-type" evidence="26">
    <location>
        <begin position="1345"/>
        <end position="1374"/>
    </location>
</feature>
<comment type="similarity">
    <text evidence="17">Belongs to the NUP153 family.</text>
</comment>
<feature type="domain" description="RanBD1" evidence="25">
    <location>
        <begin position="2790"/>
        <end position="2925"/>
    </location>
</feature>
<dbReference type="GO" id="GO:0008270">
    <property type="term" value="F:zinc ion binding"/>
    <property type="evidence" value="ECO:0007669"/>
    <property type="project" value="UniProtKB-KW"/>
</dbReference>
<dbReference type="InterPro" id="IPR036443">
    <property type="entry name" value="Znf_RanBP2_sf"/>
</dbReference>
<reference evidence="29" key="1">
    <citation type="journal article" date="2022" name="Science">
        <title>Structure of the cytoplasmic ring of the &lt;i&gt;Xenopus laevis&lt;/i&gt; nuclear pore complex.</title>
        <authorList>
            <person name="Zhu X."/>
            <person name="Huang G."/>
            <person name="Zeng C."/>
            <person name="Zhan X."/>
            <person name="Liang K."/>
            <person name="Xu Q."/>
            <person name="Zhao Y."/>
            <person name="Wang P."/>
            <person name="Wang Q."/>
            <person name="Zhou Q."/>
            <person name="Tao Q."/>
            <person name="Liu M."/>
            <person name="Lei J."/>
            <person name="Yan C."/>
            <person name="Shi Y."/>
        </authorList>
    </citation>
    <scope>STRUCTURE BY ELECTRON MICROSCOPY (3.00 ANGSTROMS)</scope>
</reference>
<evidence type="ECO:0000256" key="12">
    <source>
        <dbReference type="ARBA" id="ARBA00023010"/>
    </source>
</evidence>
<organism evidence="27 28">
    <name type="scientific">Xenopus laevis</name>
    <name type="common">African clawed frog</name>
    <dbReference type="NCBI Taxonomy" id="8355"/>
    <lineage>
        <taxon>Eukaryota</taxon>
        <taxon>Metazoa</taxon>
        <taxon>Chordata</taxon>
        <taxon>Craniata</taxon>
        <taxon>Vertebrata</taxon>
        <taxon>Euteleostomi</taxon>
        <taxon>Amphibia</taxon>
        <taxon>Batrachia</taxon>
        <taxon>Anura</taxon>
        <taxon>Pipoidea</taxon>
        <taxon>Pipidae</taxon>
        <taxon>Xenopodinae</taxon>
        <taxon>Xenopus</taxon>
        <taxon>Xenopus</taxon>
    </lineage>
</organism>
<dbReference type="InterPro" id="IPR000156">
    <property type="entry name" value="Ran_bind_dom"/>
</dbReference>
<dbReference type="CDD" id="cd14684">
    <property type="entry name" value="RanBD1_RanBP2-like"/>
    <property type="match status" value="1"/>
</dbReference>
<evidence type="ECO:0000256" key="8">
    <source>
        <dbReference type="ARBA" id="ARBA00022771"/>
    </source>
</evidence>
<dbReference type="Proteomes" id="UP000186698">
    <property type="component" value="Chromosome 2L"/>
</dbReference>
<evidence type="ECO:0000256" key="17">
    <source>
        <dbReference type="ARBA" id="ARBA00060842"/>
    </source>
</evidence>
<feature type="domain" description="RanBP2-type" evidence="26">
    <location>
        <begin position="1530"/>
        <end position="1559"/>
    </location>
</feature>
<keyword evidence="6" id="KW-0479">Metal-binding</keyword>
<keyword evidence="15" id="KW-0472">Membrane</keyword>
<feature type="repeat" description="TPR" evidence="22">
    <location>
        <begin position="60"/>
        <end position="93"/>
    </location>
</feature>
<dbReference type="PDB" id="7FIL">
    <property type="method" value="EM"/>
    <property type="resolution" value="3.00 A"/>
    <property type="chains" value="A=1-2931"/>
</dbReference>
<keyword evidence="10" id="KW-0862">Zinc</keyword>
<feature type="region of interest" description="Disordered" evidence="24">
    <location>
        <begin position="2679"/>
        <end position="2714"/>
    </location>
</feature>
<evidence type="ECO:0000256" key="23">
    <source>
        <dbReference type="SAM" id="Coils"/>
    </source>
</evidence>
<dbReference type="FunFam" id="2.30.29.30:FF:000018">
    <property type="entry name" value="E3 SUMO-protein ligase RanBP2"/>
    <property type="match status" value="4"/>
</dbReference>
<dbReference type="CDD" id="cd14685">
    <property type="entry name" value="RanBD3_RanBP2-like"/>
    <property type="match status" value="1"/>
</dbReference>
<comment type="subcellular location">
    <subcellularLocation>
        <location evidence="2">Nucleus membrane</location>
    </subcellularLocation>
    <subcellularLocation>
        <location evidence="3">Nucleus</location>
        <location evidence="3">Nuclear pore complex</location>
    </subcellularLocation>
</comment>
<dbReference type="CDD" id="cd13178">
    <property type="entry name" value="RanBD4_RanBP2-like"/>
    <property type="match status" value="1"/>
</dbReference>
<dbReference type="CDD" id="cd13177">
    <property type="entry name" value="RanBD2_RanBP2-like"/>
    <property type="match status" value="1"/>
</dbReference>
<evidence type="ECO:0000313" key="27">
    <source>
        <dbReference type="Proteomes" id="UP000186698"/>
    </source>
</evidence>
<gene>
    <name evidence="28" type="primary">ranbp2.L</name>
</gene>
<evidence type="ECO:0000256" key="18">
    <source>
        <dbReference type="ARBA" id="ARBA00068609"/>
    </source>
</evidence>
<evidence type="ECO:0000256" key="19">
    <source>
        <dbReference type="ARBA" id="ARBA00078197"/>
    </source>
</evidence>
<sequence>MRRSKAEIQRYVENAQNSASSPREKSMKGFLFARLYYEAKEYELAKRSVSSYISVQERDPKAHRFLGQLFEIEGNVEKAVGCYKRSLELNPTQKDLTLRIAELICTLNIKDGRAEYWVERASKLFPGSPEIYRLKEQLLSSQGEAGWNQLFDLIQAELFARPNDVYVNLKLVDLFLSNQRLEEAVLHCLKPERRALRTDIEWCSCVVRVFKEYLASKQGQKNTNMRMITKELLLAQCDVVFLTLSKKDVQKSKEALERFDQALLSVKQSVSGTDASDLSVTFYEMRGHYYMHAGTLLLKMAQSCEVQWKALIEPAALCYLLAYQVPKPKSKPVKGDDNGQGFLEELAFDRQSKSGHLLLTLSHGKQNFISEIIETFANQCGQSILLKFLFEDNLSMQDSFMGSDDISYVENRVPDLSELSQHDNGSLRIHNGDLQHLTWLGLQWHFLSTLPPLRKWLKQIFPRVPQETSRLESNIPESICLLDLEVFLLAVVQTSYLQLQDNNTTADPNRPRCLPLPICKQLFTDRQRSWWDAVYSLITKKALPGTSAKLRSVIQHDLTTLRAQEKHGLQPAVLVNWARGLHKTGYSLNSFYDQKEYMGRCVHYWKKLLPLLDLVKQKKSIPEPVDPLFKHFHNKDIKVSEVKDLEDEACIAFATLDLVDGKTEDAIIAFESVKNVVAYWNLALIYQRKAEEIENDCLPAEEQEEFQECLLKCKGFLKMICDEYSAYPSIATSLPVPVETVFEMLDSVKQSLGEAMDDHSPAFMENHSVLTTSAIKHSTPSPTKLTISPSKSARFSPKTPPRWAEDQKSLLEVLCNKVEALKKEVQELKHNNSNANVSPHRWPNEGFESDTVADSYQGTQNFYTVPLTVSTSGPAAYYGQSPAYNSQHLLRPAANITPTKTSVYAMNRLPPQQHMYTYPQQMHTPPTQQSSAGCVFPQEIYGPPLRFESPAAAILSPHNEEFYNYNVPPASTNPPLPEPGYFTKPSTAMQHSKQEVPKVSDFGKGCLGQSTSEGQKPSPFTVPMQSTPASSTFKFNSNFKSNDGDFTFSSSHAGASSAYTGSESLLGLLTSDRPTQEQGKKSDFENIASDEKNMFRFGEKSFSPGFTVTGTQSQDKNPLVFGQSENIFTFKTPGKSTFKPPTFGTQTKDAHNHSVESDAGSEHVADDDGPHFEPIIPLPEKVEVKTGEEDEEEMFCNRAKLFRFDAETKEWKERGIGNVKILRHRLSGKIRLLMRREQVLKICANHYINADMKLKPNATSDKSYVWHAYDYADEMPKPEQLAIRFKTVDEAAHFKAKFEEAQRLLAMAEAPAISAQHKNAKDNLKLDASKVKEAPLPFGSQFILKRGEWQCDCCLATNAPTSTSCVCCQTPNKNKSSSISSVCISAPSFTFVKESATNKLAFGQQLLKDKDQWTCSKCSQKNDAGVSHCSSCQTQSQAKAGISQPNIASSGFTNNTSAQGDNLAAVFGKKAGQWDCDVCYVRNEPSANKCISCQNTKPLSKVSGTQAASFSFAAGADNSQKNFGAQFAKKEGQWDCDACYVRNEPLATKCISCQNTKLLSKTTGTQAASFSFAAAADNSQKNFGGQFAKKEGQWDCSSCLVRNEASAPNCVACHSANPQITNKDVVPPALTPSGFKFGHNAEVGKTQQSLSAMFSCKQGQWECSTCLVINDAAKDTCAACQAAKPGSSASQSKEVPSTFGIKANSSQNFGQPAAGFNCGFSAKGFKFGISDEKASASNFTFKAPATNEETKMVKDGFNFPVSAGSLSFKFGISEPDKTKEMSTGFMKGTSTNNKGSETAETTAQAEKIQQSPDKVLGQSVQSFSFADIAKSTEGIEFGKADPNFKGFSGAGQKLFTSSNQVNASNAQEAADDLYKTEERDDIHFEPIVQLPDKVDLITGEEDEKTLYSQRVKLYRFDATSGQWKERGVGNLKILKNEVNGKLRVLMRREQVLKVCANHWITTTMNLKPLTGSDRAWMWLANDFSEGDAKLEQLAVKFKTPEQAEEFKIKFDQCQCLLLDIPLQTPHKLVDTGRTAHLIQKAEEMKTGLKDLKTFLTDKAKPLDDSNAINTTDLEKQALADGTEPTYEWDTYDMRGDAHEETLDDSVYASPLASSPEKKNLFRFGDLSTSGFNFSFQPEPSPSKSPTKLNHSRVSVGTDEESDVTQEEERDGQYFEPVVPLPDLVEVTSGEENEQAIFCHRAKLYRFDKDSNQWKERGIGDLKILQRLDNKSARVVMRRDQVLKLCANHRITTDINLQPMKGAERAWVWTAHDFSEGEGKVECFAVRFKLQEAADLFKEVFEEAKEAQAKDCLLTPVSSRGTTPRAASCGKAAIAILEETTKERTDQQPEEDTSLTEASTPSPTDQPAKALVSPANFTFGSDVVKNIFGSEKQVPFAFGNTSSTGSLFGFSFNASQSQGQQVQKQPPKVTLDFNATFKDAETTNALQKPSQSSGQSPIVSSLSSSSSSSSSTLMQPMPARGFNFSLFKSNPRAFWTCTSSSKPEVEDKAADVPDADSSSDVLIVYVATPTPEQKALAETLLLPLTFFCYKNKPGYVSDESDIDDEDFETAVKNLNGILYTEDKKDKASSRLSGCSKEPTAESDQDCIIVWEKKPTPEEKAKADSLKLPPTFFCGLGSDTDEDKDNLEDFDTEVRKVKEAKGVPEADVTSSPEAAIVSAAETSVSLPPKQEPDSTTSISQEPVDLSSKQELPKTDSKGFSTPSFSFGLGEVSGVSFADLASTNSGDFAFGSKDTNFQWANTGAAVFGTLSQNKKGEDADGSDEEVVHSDDVHFEPIVSLPEVEVKSGEEDEEILFKERAKLYRWDRAVGQWKERGVGDIKILFHKEKGYYRVLMRRDQVLKVCANHVISTEIKISTLSTSNNSLVWTATDYSDGEGKVEQLAVRFKTKELTDSFQNKFEECQHNLQEESNPQH</sequence>
<dbReference type="SUPFAM" id="SSF48452">
    <property type="entry name" value="TPR-like"/>
    <property type="match status" value="1"/>
</dbReference>
<dbReference type="SUPFAM" id="SSF90209">
    <property type="entry name" value="Ran binding protein zinc finger-like"/>
    <property type="match status" value="4"/>
</dbReference>
<keyword evidence="29" id="KW-0002">3D-structure</keyword>
<dbReference type="SUPFAM" id="SSF50729">
    <property type="entry name" value="PH domain-like"/>
    <property type="match status" value="4"/>
</dbReference>
<feature type="domain" description="RanBD1" evidence="25">
    <location>
        <begin position="1883"/>
        <end position="2019"/>
    </location>
</feature>
<evidence type="ECO:0000256" key="4">
    <source>
        <dbReference type="ARBA" id="ARBA00022448"/>
    </source>
</evidence>
<dbReference type="SMART" id="SM00160">
    <property type="entry name" value="RanBD"/>
    <property type="match status" value="4"/>
</dbReference>
<evidence type="ECO:0007829" key="29">
    <source>
        <dbReference type="PDB" id="7FIL"/>
    </source>
</evidence>
<dbReference type="GO" id="GO:0003677">
    <property type="term" value="F:DNA binding"/>
    <property type="evidence" value="ECO:0007669"/>
    <property type="project" value="UniProtKB-KW"/>
</dbReference>
<dbReference type="InterPro" id="IPR011990">
    <property type="entry name" value="TPR-like_helical_dom_sf"/>
</dbReference>
<evidence type="ECO:0000256" key="5">
    <source>
        <dbReference type="ARBA" id="ARBA00022553"/>
    </source>
</evidence>